<keyword evidence="3" id="KW-1003">Cell membrane</keyword>
<dbReference type="EMBL" id="LFML01000126">
    <property type="protein sequence ID" value="KMO94507.1"/>
    <property type="molecule type" value="Genomic_DNA"/>
</dbReference>
<feature type="transmembrane region" description="Helical" evidence="8">
    <location>
        <begin position="199"/>
        <end position="220"/>
    </location>
</feature>
<keyword evidence="6 8" id="KW-0472">Membrane</keyword>
<feature type="transmembrane region" description="Helical" evidence="8">
    <location>
        <begin position="429"/>
        <end position="449"/>
    </location>
</feature>
<keyword evidence="11" id="KW-1185">Reference proteome</keyword>
<feature type="transmembrane region" description="Helical" evidence="8">
    <location>
        <begin position="79"/>
        <end position="105"/>
    </location>
</feature>
<dbReference type="Proteomes" id="UP000035932">
    <property type="component" value="Unassembled WGS sequence"/>
</dbReference>
<dbReference type="Gene3D" id="1.20.1250.20">
    <property type="entry name" value="MFS general substrate transporter like domains"/>
    <property type="match status" value="2"/>
</dbReference>
<evidence type="ECO:0000256" key="5">
    <source>
        <dbReference type="ARBA" id="ARBA00022989"/>
    </source>
</evidence>
<feature type="transmembrane region" description="Helical" evidence="8">
    <location>
        <begin position="405"/>
        <end position="423"/>
    </location>
</feature>
<dbReference type="CDD" id="cd17321">
    <property type="entry name" value="MFS_MMR_MDR_like"/>
    <property type="match status" value="1"/>
</dbReference>
<proteinExistence type="predicted"/>
<evidence type="ECO:0000313" key="11">
    <source>
        <dbReference type="Proteomes" id="UP000035932"/>
    </source>
</evidence>
<reference evidence="10 11" key="1">
    <citation type="submission" date="2015-06" db="EMBL/GenBank/DDBJ databases">
        <title>Recapitulation of the evolution of biosynthetic gene clusters reveals hidden chemical diversity on bacterial genomes.</title>
        <authorList>
            <person name="Cruz-Morales P."/>
            <person name="Martinez-Guerrero C."/>
            <person name="Morales-Escalante M.A."/>
            <person name="Yanez-Guerra L.A."/>
            <person name="Kopp J.F."/>
            <person name="Feldmann J."/>
            <person name="Ramos-Aboites H.E."/>
            <person name="Barona-Gomez F."/>
        </authorList>
    </citation>
    <scope>NUCLEOTIDE SEQUENCE [LARGE SCALE GENOMIC DNA]</scope>
    <source>
        <strain evidence="10 11">ATCC 31245</strain>
    </source>
</reference>
<evidence type="ECO:0000256" key="2">
    <source>
        <dbReference type="ARBA" id="ARBA00022448"/>
    </source>
</evidence>
<evidence type="ECO:0000256" key="6">
    <source>
        <dbReference type="ARBA" id="ARBA00023136"/>
    </source>
</evidence>
<keyword evidence="2" id="KW-0813">Transport</keyword>
<gene>
    <name evidence="10" type="ORF">ACS04_28190</name>
</gene>
<dbReference type="GO" id="GO:0022857">
    <property type="term" value="F:transmembrane transporter activity"/>
    <property type="evidence" value="ECO:0007669"/>
    <property type="project" value="InterPro"/>
</dbReference>
<evidence type="ECO:0000256" key="7">
    <source>
        <dbReference type="ARBA" id="ARBA00023251"/>
    </source>
</evidence>
<protein>
    <submittedName>
        <fullName evidence="10">MFS transporter</fullName>
    </submittedName>
</protein>
<dbReference type="SUPFAM" id="SSF103473">
    <property type="entry name" value="MFS general substrate transporter"/>
    <property type="match status" value="1"/>
</dbReference>
<feature type="transmembrane region" description="Helical" evidence="8">
    <location>
        <begin position="166"/>
        <end position="187"/>
    </location>
</feature>
<feature type="transmembrane region" description="Helical" evidence="8">
    <location>
        <begin position="334"/>
        <end position="355"/>
    </location>
</feature>
<dbReference type="GO" id="GO:0005886">
    <property type="term" value="C:plasma membrane"/>
    <property type="evidence" value="ECO:0007669"/>
    <property type="project" value="UniProtKB-SubCell"/>
</dbReference>
<dbReference type="InterPro" id="IPR020846">
    <property type="entry name" value="MFS_dom"/>
</dbReference>
<evidence type="ECO:0000259" key="9">
    <source>
        <dbReference type="PROSITE" id="PS50850"/>
    </source>
</evidence>
<dbReference type="PROSITE" id="PS50850">
    <property type="entry name" value="MFS"/>
    <property type="match status" value="1"/>
</dbReference>
<keyword evidence="4 8" id="KW-0812">Transmembrane</keyword>
<evidence type="ECO:0000256" key="1">
    <source>
        <dbReference type="ARBA" id="ARBA00004651"/>
    </source>
</evidence>
<dbReference type="Pfam" id="PF07690">
    <property type="entry name" value="MFS_1"/>
    <property type="match status" value="2"/>
</dbReference>
<dbReference type="GO" id="GO:0046677">
    <property type="term" value="P:response to antibiotic"/>
    <property type="evidence" value="ECO:0007669"/>
    <property type="project" value="UniProtKB-KW"/>
</dbReference>
<dbReference type="STRING" id="66430.ACS04_28190"/>
<sequence length="471" mass="48084">MAGMAATEARRVLAPLALAQFICSFAGSNMNVMINDISEDLDTTVQGVQVAITIFLLVMAALMIPGGKLTDKWGRKRCLLAGLVVYGVGAVLSAVAPGLGVLILGNSILEGVGTALLIPPVYILTTLLFTDTASRARAFGAIMAMGGVGAAAGPLIGGLITSAISWRAAFVFQALVIVVIVVLSRKIDDPLPADPARPFDTVGAVLSAAGLVLLVMGILAIDNNGWLALGLLLGGALVLAGFFSWVRGRERKGREPLLSTALFRNRTSNLGLVTQNTQWLMLMGVSFTVAAYLQVVRGYDAVETGVIFTAATLGILASSLAAEKLARRHAQRTLIMVGFVVAIAGIAVLLALVAWTPGAWAFAPGLLLIGLGLGAMLTPSVNVVQSCFSEAQQGEISGLSRSISNLGSSLGTAIAGTILVSGLSKGAYAAAMAALAVIGLGGLIAAGLLPRGARPPAIEAGTTAPPGTPQR</sequence>
<organism evidence="10 11">
    <name type="scientific">Streptomyces roseus</name>
    <dbReference type="NCBI Taxonomy" id="66430"/>
    <lineage>
        <taxon>Bacteria</taxon>
        <taxon>Bacillati</taxon>
        <taxon>Actinomycetota</taxon>
        <taxon>Actinomycetes</taxon>
        <taxon>Kitasatosporales</taxon>
        <taxon>Streptomycetaceae</taxon>
        <taxon>Streptomyces</taxon>
    </lineage>
</organism>
<feature type="transmembrane region" description="Helical" evidence="8">
    <location>
        <begin position="111"/>
        <end position="129"/>
    </location>
</feature>
<evidence type="ECO:0000313" key="10">
    <source>
        <dbReference type="EMBL" id="KMO94507.1"/>
    </source>
</evidence>
<evidence type="ECO:0000256" key="3">
    <source>
        <dbReference type="ARBA" id="ARBA00022475"/>
    </source>
</evidence>
<feature type="transmembrane region" description="Helical" evidence="8">
    <location>
        <begin position="50"/>
        <end position="67"/>
    </location>
</feature>
<dbReference type="RefSeq" id="WP_048479616.1">
    <property type="nucleotide sequence ID" value="NZ_JBIRUD010000001.1"/>
</dbReference>
<name>A0A0J6XJV5_9ACTN</name>
<accession>A0A0J6XJV5</accession>
<evidence type="ECO:0000256" key="8">
    <source>
        <dbReference type="SAM" id="Phobius"/>
    </source>
</evidence>
<dbReference type="InterPro" id="IPR036259">
    <property type="entry name" value="MFS_trans_sf"/>
</dbReference>
<feature type="transmembrane region" description="Helical" evidence="8">
    <location>
        <begin position="305"/>
        <end position="322"/>
    </location>
</feature>
<dbReference type="InterPro" id="IPR011701">
    <property type="entry name" value="MFS"/>
</dbReference>
<feature type="transmembrane region" description="Helical" evidence="8">
    <location>
        <begin position="279"/>
        <end position="299"/>
    </location>
</feature>
<dbReference type="PATRIC" id="fig|66430.4.peg.1279"/>
<feature type="transmembrane region" description="Helical" evidence="8">
    <location>
        <begin position="226"/>
        <end position="246"/>
    </location>
</feature>
<dbReference type="PANTHER" id="PTHR42718:SF46">
    <property type="entry name" value="BLR6921 PROTEIN"/>
    <property type="match status" value="1"/>
</dbReference>
<evidence type="ECO:0000256" key="4">
    <source>
        <dbReference type="ARBA" id="ARBA00022692"/>
    </source>
</evidence>
<dbReference type="OrthoDB" id="5315310at2"/>
<dbReference type="PRINTS" id="PR01036">
    <property type="entry name" value="TCRTETB"/>
</dbReference>
<feature type="transmembrane region" description="Helical" evidence="8">
    <location>
        <begin position="141"/>
        <end position="160"/>
    </location>
</feature>
<feature type="domain" description="Major facilitator superfamily (MFS) profile" evidence="9">
    <location>
        <begin position="12"/>
        <end position="454"/>
    </location>
</feature>
<keyword evidence="5 8" id="KW-1133">Transmembrane helix</keyword>
<dbReference type="PANTHER" id="PTHR42718">
    <property type="entry name" value="MAJOR FACILITATOR SUPERFAMILY MULTIDRUG TRANSPORTER MFSC"/>
    <property type="match status" value="1"/>
</dbReference>
<feature type="transmembrane region" description="Helical" evidence="8">
    <location>
        <begin position="361"/>
        <end position="384"/>
    </location>
</feature>
<comment type="subcellular location">
    <subcellularLocation>
        <location evidence="1">Cell membrane</location>
        <topology evidence="1">Multi-pass membrane protein</topology>
    </subcellularLocation>
</comment>
<dbReference type="AlphaFoldDB" id="A0A0J6XJV5"/>
<comment type="caution">
    <text evidence="10">The sequence shown here is derived from an EMBL/GenBank/DDBJ whole genome shotgun (WGS) entry which is preliminary data.</text>
</comment>
<keyword evidence="7" id="KW-0046">Antibiotic resistance</keyword>